<sequence>MALNKTALKNSIIILLTDMLSKEENSIEEFASRLSDTIDVFVKSGTVNVTVTTTGSATSHTGTGTGTVT</sequence>
<comment type="caution">
    <text evidence="1">The sequence shown here is derived from an EMBL/GenBank/DDBJ whole genome shotgun (WGS) entry which is preliminary data.</text>
</comment>
<dbReference type="Proteomes" id="UP000675047">
    <property type="component" value="Unassembled WGS sequence"/>
</dbReference>
<gene>
    <name evidence="1" type="ORF">J3495_16200</name>
</gene>
<dbReference type="RefSeq" id="WP_210667582.1">
    <property type="nucleotide sequence ID" value="NZ_JAGFBV010000031.1"/>
</dbReference>
<dbReference type="AlphaFoldDB" id="A0A941B4J4"/>
<name>A0A941B4J4_9FLAO</name>
<protein>
    <submittedName>
        <fullName evidence="1">Uncharacterized protein</fullName>
    </submittedName>
</protein>
<dbReference type="EMBL" id="JAGFBV010000031">
    <property type="protein sequence ID" value="MBP4139618.1"/>
    <property type="molecule type" value="Genomic_DNA"/>
</dbReference>
<proteinExistence type="predicted"/>
<evidence type="ECO:0000313" key="1">
    <source>
        <dbReference type="EMBL" id="MBP4139618.1"/>
    </source>
</evidence>
<evidence type="ECO:0000313" key="2">
    <source>
        <dbReference type="Proteomes" id="UP000675047"/>
    </source>
</evidence>
<keyword evidence="2" id="KW-1185">Reference proteome</keyword>
<accession>A0A941B4J4</accession>
<reference evidence="1 2" key="1">
    <citation type="submission" date="2021-03" db="EMBL/GenBank/DDBJ databases">
        <title>Flavobacterium Flabelliformis Sp. Nov. And Flavobacterium Geliluteum Sp. Nov., Two Novel Multidrug Resistant Psychrophilic Species Isolated From Antarctica.</title>
        <authorList>
            <person name="Kralova S."/>
            <person name="Busse H.J."/>
            <person name="Bezdicek M."/>
            <person name="Nykrynova M."/>
            <person name="Kroupova E."/>
            <person name="Krsek D."/>
            <person name="Sedlacek I."/>
        </authorList>
    </citation>
    <scope>NUCLEOTIDE SEQUENCE [LARGE SCALE GENOMIC DNA]</scope>
    <source>
        <strain evidence="1 2">P7388</strain>
    </source>
</reference>
<organism evidence="1 2">
    <name type="scientific">Flavobacterium geliluteum</name>
    <dbReference type="NCBI Taxonomy" id="2816120"/>
    <lineage>
        <taxon>Bacteria</taxon>
        <taxon>Pseudomonadati</taxon>
        <taxon>Bacteroidota</taxon>
        <taxon>Flavobacteriia</taxon>
        <taxon>Flavobacteriales</taxon>
        <taxon>Flavobacteriaceae</taxon>
        <taxon>Flavobacterium</taxon>
    </lineage>
</organism>